<comment type="caution">
    <text evidence="1">The sequence shown here is derived from an EMBL/GenBank/DDBJ whole genome shotgun (WGS) entry which is preliminary data.</text>
</comment>
<keyword evidence="2" id="KW-1185">Reference proteome</keyword>
<accession>A0A7W6IMX3</accession>
<dbReference type="Gene3D" id="3.10.450.50">
    <property type="match status" value="1"/>
</dbReference>
<evidence type="ECO:0000313" key="1">
    <source>
        <dbReference type="EMBL" id="MBB4052561.1"/>
    </source>
</evidence>
<dbReference type="EMBL" id="JACIEW010000005">
    <property type="protein sequence ID" value="MBB4052561.1"/>
    <property type="molecule type" value="Genomic_DNA"/>
</dbReference>
<name>A0A7W6IMX3_9HYPH</name>
<dbReference type="AlphaFoldDB" id="A0A7W6IMX3"/>
<reference evidence="1 2" key="1">
    <citation type="submission" date="2020-08" db="EMBL/GenBank/DDBJ databases">
        <title>Genomic Encyclopedia of Type Strains, Phase IV (KMG-IV): sequencing the most valuable type-strain genomes for metagenomic binning, comparative biology and taxonomic classification.</title>
        <authorList>
            <person name="Goeker M."/>
        </authorList>
    </citation>
    <scope>NUCLEOTIDE SEQUENCE [LARGE SCALE GENOMIC DNA]</scope>
    <source>
        <strain evidence="1 2">DSM 23447</strain>
    </source>
</reference>
<proteinExistence type="predicted"/>
<evidence type="ECO:0008006" key="3">
    <source>
        <dbReference type="Google" id="ProtNLM"/>
    </source>
</evidence>
<sequence>MQRVEADKDRTIVTFEVSGTFPGSPAVLRQAFTFDSHQRIATLETL</sequence>
<dbReference type="Proteomes" id="UP000547011">
    <property type="component" value="Unassembled WGS sequence"/>
</dbReference>
<gene>
    <name evidence="1" type="ORF">GGR20_002209</name>
</gene>
<evidence type="ECO:0000313" key="2">
    <source>
        <dbReference type="Proteomes" id="UP000547011"/>
    </source>
</evidence>
<organism evidence="1 2">
    <name type="scientific">Devosia subaequoris</name>
    <dbReference type="NCBI Taxonomy" id="395930"/>
    <lineage>
        <taxon>Bacteria</taxon>
        <taxon>Pseudomonadati</taxon>
        <taxon>Pseudomonadota</taxon>
        <taxon>Alphaproteobacteria</taxon>
        <taxon>Hyphomicrobiales</taxon>
        <taxon>Devosiaceae</taxon>
        <taxon>Devosia</taxon>
    </lineage>
</organism>
<dbReference type="RefSeq" id="WP_183311278.1">
    <property type="nucleotide sequence ID" value="NZ_JACIEW010000005.1"/>
</dbReference>
<protein>
    <recommendedName>
        <fullName evidence="3">Nuclear transport factor 2 family protein</fullName>
    </recommendedName>
</protein>